<name>A0A174E7L7_9FIRM</name>
<dbReference type="EMBL" id="CYZD01000009">
    <property type="protein sequence ID" value="CUO33703.1"/>
    <property type="molecule type" value="Genomic_DNA"/>
</dbReference>
<dbReference type="GO" id="GO:0051880">
    <property type="term" value="F:G-quadruplex DNA binding"/>
    <property type="evidence" value="ECO:0007669"/>
    <property type="project" value="TreeGrafter"/>
</dbReference>
<organism evidence="2 3">
    <name type="scientific">Blautia obeum</name>
    <dbReference type="NCBI Taxonomy" id="40520"/>
    <lineage>
        <taxon>Bacteria</taxon>
        <taxon>Bacillati</taxon>
        <taxon>Bacillota</taxon>
        <taxon>Clostridia</taxon>
        <taxon>Lachnospirales</taxon>
        <taxon>Lachnospiraceae</taxon>
        <taxon>Blautia</taxon>
    </lineage>
</organism>
<dbReference type="GO" id="GO:0007004">
    <property type="term" value="P:telomere maintenance via telomerase"/>
    <property type="evidence" value="ECO:0007669"/>
    <property type="project" value="TreeGrafter"/>
</dbReference>
<gene>
    <name evidence="2" type="ORF">ERS852394_01965</name>
</gene>
<evidence type="ECO:0000313" key="3">
    <source>
        <dbReference type="Proteomes" id="UP000095409"/>
    </source>
</evidence>
<evidence type="ECO:0000256" key="1">
    <source>
        <dbReference type="SAM" id="Coils"/>
    </source>
</evidence>
<dbReference type="Proteomes" id="UP000095409">
    <property type="component" value="Unassembled WGS sequence"/>
</dbReference>
<accession>A0A174E7L7</accession>
<protein>
    <submittedName>
        <fullName evidence="2">Phage-related protein</fullName>
    </submittedName>
</protein>
<reference evidence="2 3" key="1">
    <citation type="submission" date="2015-09" db="EMBL/GenBank/DDBJ databases">
        <authorList>
            <consortium name="Pathogen Informatics"/>
        </authorList>
    </citation>
    <scope>NUCLEOTIDE SEQUENCE [LARGE SCALE GENOMIC DNA]</scope>
    <source>
        <strain evidence="2 3">2789STDY5608837</strain>
    </source>
</reference>
<sequence>MADGSIIIDTRIDTGGVSKGMNAVKAGMTRISAQVSKMGDSAKSSFQRQITAITDLYQNYEKQERKVSELKSKLEELSKVRIETEEYKKLKDDIKALEDEFEKVETKQREWLDMGFSIDSAPLKELDKQMDGIWADIDRLQRKQKEMQASGRAYVDPTSTDAYKGTAEKYNTESQKLERINGRLYSSYNNLKNKVEEYRQKNNRLAQAMQNLQKAAARVGMVVKNMGSALRSAGSSIKSMVSAMKKAVENMFNLNKQTNRSRMSLSRMLGMSLLFSGVFRAVSAVSDGVKTGFENLAQYSNSTNSAISSLMSSMTRLKNSFATAFAPVLTAVAPIMSRFIDMISRAITYVGMFVAALTGQNSFVKAVGVQEDYAASLDKTSKNAKKASKQTKDYLSSLDEVHKASTSGSAGTDDSGGYKAPTPGQMFETVPIANSIKGIADKIKKLIKSEDWEGLGAYIASGINKGLQKVYGAINWKKVGPKITKFCNAFTRTFNSLVDHIDWDLMGRTVGAGINTIVNTLNLLITGIDWKNLGKKFATGIAGFVREVNWNNLGQLIGNRFMIAWNIFNGMVHNLPYKEIGQAVADGLNGAVSRFSLSEIGDALATGLNGAFTSLYSFTERFDWSELVNNIAGGINTFVSEFDWKANGRKLEAFLDNLCGSLVDMAEKTDWEAFGKGVGNMLTQVDWLGHLKQVIKAVVKSLGGLFDGMEASGTAGKIAAFLGKAFIAVKIADITGISDLVKLLLKAIGKKLIGSEAIGELTGNLTTLLGNAVKGAAGSFTSLASAIAPLVGTAGLIAGVGVAAAAATSELAKMVETMQGGNGVGGTFGNTMDNFIQTLQRRGDIISGSATEIWNLKESLEKEGMTAEEKSSATQKLIDKLGEMGVTSEQATQAFETLRQKGLVTDDMFDILSESIKTLGSDTTNMASQINLGSQSAQKSYDDLKFVIGNLTNQMHLGTDEQGQLLNALERTVDSGGTAQDAYNNVMAAVKNMGGNTETAARIFSEVFPNAVQATKTSVDKNIVGAQQTVATSTGKMKTDAETNLAGLQKAAEEASGGVNTATVTNWGNSAAEVDKNLDQMKQHANLKLGEMQKTVDSHFSGQYNTMTNKWKWAGERIAQIISEMIRNTERSLEGLAREMKSIGTRMGNNLANGISNATSGITRTLNNVVGKVNSTIGNINSALSGIESAFSFSYDVTGPTGNRRWGYYNMSLPRVNTIPYLAKGAVIPPRSEFLAVLGDQKNGRNLEAPEGVIKDIIDDAFARHQQNSTGNVRFTAQINRRTVFDEIIEEAKLRRSTSGRNPFELA</sequence>
<proteinExistence type="predicted"/>
<keyword evidence="1" id="KW-0175">Coiled coil</keyword>
<dbReference type="Gene3D" id="1.20.120.20">
    <property type="entry name" value="Apolipoprotein"/>
    <property type="match status" value="1"/>
</dbReference>
<dbReference type="GO" id="GO:0003691">
    <property type="term" value="F:double-stranded telomeric DNA binding"/>
    <property type="evidence" value="ECO:0007669"/>
    <property type="project" value="TreeGrafter"/>
</dbReference>
<dbReference type="GO" id="GO:0043047">
    <property type="term" value="F:single-stranded telomeric DNA binding"/>
    <property type="evidence" value="ECO:0007669"/>
    <property type="project" value="TreeGrafter"/>
</dbReference>
<dbReference type="RefSeq" id="WP_055066180.1">
    <property type="nucleotide sequence ID" value="NZ_CYZD01000009.1"/>
</dbReference>
<dbReference type="GO" id="GO:0006302">
    <property type="term" value="P:double-strand break repair"/>
    <property type="evidence" value="ECO:0007669"/>
    <property type="project" value="TreeGrafter"/>
</dbReference>
<dbReference type="GO" id="GO:0000722">
    <property type="term" value="P:telomere maintenance via recombination"/>
    <property type="evidence" value="ECO:0007669"/>
    <property type="project" value="TreeGrafter"/>
</dbReference>
<feature type="coiled-coil region" evidence="1">
    <location>
        <begin position="181"/>
        <end position="218"/>
    </location>
</feature>
<feature type="coiled-coil region" evidence="1">
    <location>
        <begin position="53"/>
        <end position="114"/>
    </location>
</feature>
<evidence type="ECO:0000313" key="2">
    <source>
        <dbReference type="EMBL" id="CUO33703.1"/>
    </source>
</evidence>
<dbReference type="PANTHER" id="PTHR18867">
    <property type="entry name" value="RAD50"/>
    <property type="match status" value="1"/>
</dbReference>
<dbReference type="PANTHER" id="PTHR18867:SF12">
    <property type="entry name" value="DNA REPAIR PROTEIN RAD50"/>
    <property type="match status" value="1"/>
</dbReference>